<evidence type="ECO:0000313" key="2">
    <source>
        <dbReference type="Proteomes" id="UP000268096"/>
    </source>
</evidence>
<gene>
    <name evidence="1" type="ORF">ALP48_101628</name>
</gene>
<proteinExistence type="predicted"/>
<comment type="caution">
    <text evidence="1">The sequence shown here is derived from an EMBL/GenBank/DDBJ whole genome shotgun (WGS) entry which is preliminary data.</text>
</comment>
<evidence type="ECO:0000313" key="1">
    <source>
        <dbReference type="EMBL" id="RMT42962.1"/>
    </source>
</evidence>
<dbReference type="AlphaFoldDB" id="A0A0P9Z9Q8"/>
<organism evidence="1 2">
    <name type="scientific">Pseudomonas syringae pv. solidagae</name>
    <dbReference type="NCBI Taxonomy" id="264458"/>
    <lineage>
        <taxon>Bacteria</taxon>
        <taxon>Pseudomonadati</taxon>
        <taxon>Pseudomonadota</taxon>
        <taxon>Gammaproteobacteria</taxon>
        <taxon>Pseudomonadales</taxon>
        <taxon>Pseudomonadaceae</taxon>
        <taxon>Pseudomonas</taxon>
        <taxon>Pseudomonas syringae</taxon>
    </lineage>
</organism>
<protein>
    <submittedName>
        <fullName evidence="1">Uncharacterized protein</fullName>
    </submittedName>
</protein>
<sequence>MIGAAESSKKVPLKSHISSLYGAIGHLQQCQTLWFLK</sequence>
<dbReference type="Proteomes" id="UP000268096">
    <property type="component" value="Unassembled WGS sequence"/>
</dbReference>
<accession>A0A0P9Z9Q8</accession>
<dbReference type="EMBL" id="RBTH01000266">
    <property type="protein sequence ID" value="RMT42962.1"/>
    <property type="molecule type" value="Genomic_DNA"/>
</dbReference>
<reference evidence="1 2" key="1">
    <citation type="submission" date="2018-08" db="EMBL/GenBank/DDBJ databases">
        <title>Recombination of ecologically and evolutionarily significant loci maintains genetic cohesion in the Pseudomonas syringae species complex.</title>
        <authorList>
            <person name="Dillon M."/>
            <person name="Thakur S."/>
            <person name="Almeida R.N.D."/>
            <person name="Weir B.S."/>
            <person name="Guttman D.S."/>
        </authorList>
    </citation>
    <scope>NUCLEOTIDE SEQUENCE [LARGE SCALE GENOMIC DNA]</scope>
    <source>
        <strain evidence="1 2">ICMP 16926</strain>
    </source>
</reference>
<name>A0A0P9Z9Q8_PSESX</name>